<reference evidence="2" key="1">
    <citation type="submission" date="2021-12" db="EMBL/GenBank/DDBJ databases">
        <title>Discovery of the Pendulisporaceae a myxobacterial family with distinct sporulation behavior and unique specialized metabolism.</title>
        <authorList>
            <person name="Garcia R."/>
            <person name="Popoff A."/>
            <person name="Bader C.D."/>
            <person name="Loehr J."/>
            <person name="Walesch S."/>
            <person name="Walt C."/>
            <person name="Boldt J."/>
            <person name="Bunk B."/>
            <person name="Haeckl F.J.F.P.J."/>
            <person name="Gunesch A.P."/>
            <person name="Birkelbach J."/>
            <person name="Nuebel U."/>
            <person name="Pietschmann T."/>
            <person name="Bach T."/>
            <person name="Mueller R."/>
        </authorList>
    </citation>
    <scope>NUCLEOTIDE SEQUENCE</scope>
    <source>
        <strain evidence="2">MSr11367</strain>
    </source>
</reference>
<dbReference type="Proteomes" id="UP001374803">
    <property type="component" value="Chromosome"/>
</dbReference>
<feature type="transmembrane region" description="Helical" evidence="1">
    <location>
        <begin position="12"/>
        <end position="30"/>
    </location>
</feature>
<organism evidence="2 3">
    <name type="scientific">Pendulispora rubella</name>
    <dbReference type="NCBI Taxonomy" id="2741070"/>
    <lineage>
        <taxon>Bacteria</taxon>
        <taxon>Pseudomonadati</taxon>
        <taxon>Myxococcota</taxon>
        <taxon>Myxococcia</taxon>
        <taxon>Myxococcales</taxon>
        <taxon>Sorangiineae</taxon>
        <taxon>Pendulisporaceae</taxon>
        <taxon>Pendulispora</taxon>
    </lineage>
</organism>
<evidence type="ECO:0000313" key="2">
    <source>
        <dbReference type="EMBL" id="WXB04346.1"/>
    </source>
</evidence>
<keyword evidence="1" id="KW-0812">Transmembrane</keyword>
<keyword evidence="1" id="KW-0472">Membrane</keyword>
<gene>
    <name evidence="2" type="ORF">LVJ94_46515</name>
</gene>
<dbReference type="RefSeq" id="WP_394833985.1">
    <property type="nucleotide sequence ID" value="NZ_CP089929.1"/>
</dbReference>
<dbReference type="EMBL" id="CP089983">
    <property type="protein sequence ID" value="WXB04346.1"/>
    <property type="molecule type" value="Genomic_DNA"/>
</dbReference>
<accession>A0ABZ2L548</accession>
<proteinExistence type="predicted"/>
<evidence type="ECO:0000313" key="3">
    <source>
        <dbReference type="Proteomes" id="UP001374803"/>
    </source>
</evidence>
<sequence>MSAPPRSFVRVFAIPSALAALTTLGLLTALLGVGEWTSWLALTVPIALTFYCLARGRLA</sequence>
<keyword evidence="3" id="KW-1185">Reference proteome</keyword>
<protein>
    <submittedName>
        <fullName evidence="2">Uncharacterized protein</fullName>
    </submittedName>
</protein>
<keyword evidence="1" id="KW-1133">Transmembrane helix</keyword>
<feature type="transmembrane region" description="Helical" evidence="1">
    <location>
        <begin position="36"/>
        <end position="54"/>
    </location>
</feature>
<evidence type="ECO:0000256" key="1">
    <source>
        <dbReference type="SAM" id="Phobius"/>
    </source>
</evidence>
<name>A0ABZ2L548_9BACT</name>